<sequence length="201" mass="23209">MSENPISSHEHRVTDETISEGKEAEKHGWKEWEKVEKYLLPGHLLFRSSSPGYRGSDRSQRLTKDAVEWLTKKQVNSIISFNQYQYTQEELGLLAEAKITYRNWSTVDLHSPSIDNLKAAVEFHANFKDAVTLVHCGFGHGRTGTGISAIQLYAENGERPTEQEWIRDNHVEIIAEGEIENLRELATYYKNHPRRRLETNE</sequence>
<name>A0ACB6Z2J0_THEGA</name>
<comment type="caution">
    <text evidence="1">The sequence shown here is derived from an EMBL/GenBank/DDBJ whole genome shotgun (WGS) entry which is preliminary data.</text>
</comment>
<protein>
    <submittedName>
        <fullName evidence="1">Uncharacterized protein</fullName>
    </submittedName>
</protein>
<evidence type="ECO:0000313" key="1">
    <source>
        <dbReference type="EMBL" id="KAF9643782.1"/>
    </source>
</evidence>
<organism evidence="1 2">
    <name type="scientific">Thelephora ganbajun</name>
    <name type="common">Ganba fungus</name>
    <dbReference type="NCBI Taxonomy" id="370292"/>
    <lineage>
        <taxon>Eukaryota</taxon>
        <taxon>Fungi</taxon>
        <taxon>Dikarya</taxon>
        <taxon>Basidiomycota</taxon>
        <taxon>Agaricomycotina</taxon>
        <taxon>Agaricomycetes</taxon>
        <taxon>Thelephorales</taxon>
        <taxon>Thelephoraceae</taxon>
        <taxon>Thelephora</taxon>
    </lineage>
</organism>
<keyword evidence="2" id="KW-1185">Reference proteome</keyword>
<reference evidence="1" key="2">
    <citation type="journal article" date="2020" name="Nat. Commun.">
        <title>Large-scale genome sequencing of mycorrhizal fungi provides insights into the early evolution of symbiotic traits.</title>
        <authorList>
            <person name="Miyauchi S."/>
            <person name="Kiss E."/>
            <person name="Kuo A."/>
            <person name="Drula E."/>
            <person name="Kohler A."/>
            <person name="Sanchez-Garcia M."/>
            <person name="Morin E."/>
            <person name="Andreopoulos B."/>
            <person name="Barry K.W."/>
            <person name="Bonito G."/>
            <person name="Buee M."/>
            <person name="Carver A."/>
            <person name="Chen C."/>
            <person name="Cichocki N."/>
            <person name="Clum A."/>
            <person name="Culley D."/>
            <person name="Crous P.W."/>
            <person name="Fauchery L."/>
            <person name="Girlanda M."/>
            <person name="Hayes R.D."/>
            <person name="Keri Z."/>
            <person name="LaButti K."/>
            <person name="Lipzen A."/>
            <person name="Lombard V."/>
            <person name="Magnuson J."/>
            <person name="Maillard F."/>
            <person name="Murat C."/>
            <person name="Nolan M."/>
            <person name="Ohm R.A."/>
            <person name="Pangilinan J."/>
            <person name="Pereira M.F."/>
            <person name="Perotto S."/>
            <person name="Peter M."/>
            <person name="Pfister S."/>
            <person name="Riley R."/>
            <person name="Sitrit Y."/>
            <person name="Stielow J.B."/>
            <person name="Szollosi G."/>
            <person name="Zifcakova L."/>
            <person name="Stursova M."/>
            <person name="Spatafora J.W."/>
            <person name="Tedersoo L."/>
            <person name="Vaario L.M."/>
            <person name="Yamada A."/>
            <person name="Yan M."/>
            <person name="Wang P."/>
            <person name="Xu J."/>
            <person name="Bruns T."/>
            <person name="Baldrian P."/>
            <person name="Vilgalys R."/>
            <person name="Dunand C."/>
            <person name="Henrissat B."/>
            <person name="Grigoriev I.V."/>
            <person name="Hibbett D."/>
            <person name="Nagy L.G."/>
            <person name="Martin F.M."/>
        </authorList>
    </citation>
    <scope>NUCLEOTIDE SEQUENCE</scope>
    <source>
        <strain evidence="1">P2</strain>
    </source>
</reference>
<reference evidence="1" key="1">
    <citation type="submission" date="2019-10" db="EMBL/GenBank/DDBJ databases">
        <authorList>
            <consortium name="DOE Joint Genome Institute"/>
            <person name="Kuo A."/>
            <person name="Miyauchi S."/>
            <person name="Kiss E."/>
            <person name="Drula E."/>
            <person name="Kohler A."/>
            <person name="Sanchez-Garcia M."/>
            <person name="Andreopoulos B."/>
            <person name="Barry K.W."/>
            <person name="Bonito G."/>
            <person name="Buee M."/>
            <person name="Carver A."/>
            <person name="Chen C."/>
            <person name="Cichocki N."/>
            <person name="Clum A."/>
            <person name="Culley D."/>
            <person name="Crous P.W."/>
            <person name="Fauchery L."/>
            <person name="Girlanda M."/>
            <person name="Hayes R."/>
            <person name="Keri Z."/>
            <person name="Labutti K."/>
            <person name="Lipzen A."/>
            <person name="Lombard V."/>
            <person name="Magnuson J."/>
            <person name="Maillard F."/>
            <person name="Morin E."/>
            <person name="Murat C."/>
            <person name="Nolan M."/>
            <person name="Ohm R."/>
            <person name="Pangilinan J."/>
            <person name="Pereira M."/>
            <person name="Perotto S."/>
            <person name="Peter M."/>
            <person name="Riley R."/>
            <person name="Sitrit Y."/>
            <person name="Stielow B."/>
            <person name="Szollosi G."/>
            <person name="Zifcakova L."/>
            <person name="Stursova M."/>
            <person name="Spatafora J.W."/>
            <person name="Tedersoo L."/>
            <person name="Vaario L.-M."/>
            <person name="Yamada A."/>
            <person name="Yan M."/>
            <person name="Wang P."/>
            <person name="Xu J."/>
            <person name="Bruns T."/>
            <person name="Baldrian P."/>
            <person name="Vilgalys R."/>
            <person name="Henrissat B."/>
            <person name="Grigoriev I.V."/>
            <person name="Hibbett D."/>
            <person name="Nagy L.G."/>
            <person name="Martin F.M."/>
        </authorList>
    </citation>
    <scope>NUCLEOTIDE SEQUENCE</scope>
    <source>
        <strain evidence="1">P2</strain>
    </source>
</reference>
<evidence type="ECO:0000313" key="2">
    <source>
        <dbReference type="Proteomes" id="UP000886501"/>
    </source>
</evidence>
<dbReference type="EMBL" id="MU118187">
    <property type="protein sequence ID" value="KAF9643782.1"/>
    <property type="molecule type" value="Genomic_DNA"/>
</dbReference>
<gene>
    <name evidence="1" type="ORF">BDM02DRAFT_3122951</name>
</gene>
<dbReference type="Proteomes" id="UP000886501">
    <property type="component" value="Unassembled WGS sequence"/>
</dbReference>
<proteinExistence type="predicted"/>
<accession>A0ACB6Z2J0</accession>